<protein>
    <submittedName>
        <fullName evidence="1">Uncharacterized protein</fullName>
    </submittedName>
</protein>
<accession>A0ABP4JWD9</accession>
<reference evidence="2" key="1">
    <citation type="journal article" date="2019" name="Int. J. Syst. Evol. Microbiol.">
        <title>The Global Catalogue of Microorganisms (GCM) 10K type strain sequencing project: providing services to taxonomists for standard genome sequencing and annotation.</title>
        <authorList>
            <consortium name="The Broad Institute Genomics Platform"/>
            <consortium name="The Broad Institute Genome Sequencing Center for Infectious Disease"/>
            <person name="Wu L."/>
            <person name="Ma J."/>
        </authorList>
    </citation>
    <scope>NUCLEOTIDE SEQUENCE [LARGE SCALE GENOMIC DNA]</scope>
    <source>
        <strain evidence="2">JCM 11756</strain>
    </source>
</reference>
<gene>
    <name evidence="1" type="ORF">GCM10009601_44810</name>
</gene>
<comment type="caution">
    <text evidence="1">The sequence shown here is derived from an EMBL/GenBank/DDBJ whole genome shotgun (WGS) entry which is preliminary data.</text>
</comment>
<organism evidence="1 2">
    <name type="scientific">Streptomyces thermospinosisporus</name>
    <dbReference type="NCBI Taxonomy" id="161482"/>
    <lineage>
        <taxon>Bacteria</taxon>
        <taxon>Bacillati</taxon>
        <taxon>Actinomycetota</taxon>
        <taxon>Actinomycetes</taxon>
        <taxon>Kitasatosporales</taxon>
        <taxon>Streptomycetaceae</taxon>
        <taxon>Streptomyces</taxon>
    </lineage>
</organism>
<dbReference type="Proteomes" id="UP001500973">
    <property type="component" value="Unassembled WGS sequence"/>
</dbReference>
<evidence type="ECO:0000313" key="2">
    <source>
        <dbReference type="Proteomes" id="UP001500973"/>
    </source>
</evidence>
<proteinExistence type="predicted"/>
<evidence type="ECO:0000313" key="1">
    <source>
        <dbReference type="EMBL" id="GAA1429454.1"/>
    </source>
</evidence>
<dbReference type="EMBL" id="BAAAIZ010000069">
    <property type="protein sequence ID" value="GAA1429454.1"/>
    <property type="molecule type" value="Genomic_DNA"/>
</dbReference>
<sequence>MHPEPETHLVLHRLRAAELRARPGTNGPAPVVVRRPSRALVRTRLGWALVELGLRLATTEHRARVRTAVTARAL</sequence>
<name>A0ABP4JWD9_9ACTN</name>
<keyword evidence="2" id="KW-1185">Reference proteome</keyword>